<dbReference type="EMBL" id="AP019736">
    <property type="protein sequence ID" value="BBL07091.1"/>
    <property type="molecule type" value="Genomic_DNA"/>
</dbReference>
<dbReference type="GO" id="GO:0005886">
    <property type="term" value="C:plasma membrane"/>
    <property type="evidence" value="ECO:0007669"/>
    <property type="project" value="TreeGrafter"/>
</dbReference>
<dbReference type="Proteomes" id="UP000319374">
    <property type="component" value="Chromosome"/>
</dbReference>
<sequence length="305" mass="31727">MLTVFAVILCGILTGRLLRGRRLAFLPRLITAVIWLLLFLLGVEVGGDPAVVGGLATLGVAAFVLFGCSVAGSVAASWLLWRRIRLRTQPSETAGGPAEKSPSSLWSALKGSLVIVAFFAAGCLVGLFAPFDPAESQVSVLVLYALMFFVGTTLGHDATLASRVRRLDPRLALLPAATAAGTLAGAALAAPFIPWSLTDSLAVGAGFGYYSLSSIFIADLRGPELATVALLCNVMREIFTLLAAPLVARRAGPLAAVSIGGATTFDTTLPVITRAAGAPYAVVSIFHGCVLDFSVPFLVTFFCTL</sequence>
<accession>A0A4Y1X1C9</accession>
<keyword evidence="3" id="KW-1185">Reference proteome</keyword>
<evidence type="ECO:0000313" key="2">
    <source>
        <dbReference type="EMBL" id="BBL07091.1"/>
    </source>
</evidence>
<keyword evidence="1" id="KW-0812">Transmembrane</keyword>
<dbReference type="PANTHER" id="PTHR35804:SF1">
    <property type="entry name" value="LYSINE EXPORTER LYSO"/>
    <property type="match status" value="1"/>
</dbReference>
<protein>
    <recommendedName>
        <fullName evidence="4">Lysine exporter LysO family protein</fullName>
    </recommendedName>
</protein>
<feature type="transmembrane region" description="Helical" evidence="1">
    <location>
        <begin position="280"/>
        <end position="303"/>
    </location>
</feature>
<reference evidence="3" key="1">
    <citation type="submission" date="2019-06" db="EMBL/GenBank/DDBJ databases">
        <title>Alistipes onderdonkii subsp. vulgaris subsp. nov., Alistipes dispar sp. nov. and Alistipes communis sp. nov., isolated from human faeces, and creation of Alistipes onderdonkii subsp. onderdonkii subsp. nov.</title>
        <authorList>
            <person name="Sakamoto M."/>
            <person name="Ikeyama N."/>
            <person name="Ogata Y."/>
            <person name="Suda W."/>
            <person name="Iino T."/>
            <person name="Hattori M."/>
            <person name="Ohkuma M."/>
        </authorList>
    </citation>
    <scope>NUCLEOTIDE SEQUENCE [LARGE SCALE GENOMIC DNA]</scope>
    <source>
        <strain evidence="3">5CPEGH6</strain>
    </source>
</reference>
<feature type="transmembrane region" description="Helical" evidence="1">
    <location>
        <begin position="55"/>
        <end position="81"/>
    </location>
</feature>
<proteinExistence type="predicted"/>
<keyword evidence="1" id="KW-0472">Membrane</keyword>
<evidence type="ECO:0000256" key="1">
    <source>
        <dbReference type="SAM" id="Phobius"/>
    </source>
</evidence>
<evidence type="ECO:0000313" key="3">
    <source>
        <dbReference type="Proteomes" id="UP000319374"/>
    </source>
</evidence>
<dbReference type="AlphaFoldDB" id="A0A4Y1X1C9"/>
<feature type="transmembrane region" description="Helical" evidence="1">
    <location>
        <begin position="25"/>
        <end position="43"/>
    </location>
</feature>
<feature type="transmembrane region" description="Helical" evidence="1">
    <location>
        <begin position="141"/>
        <end position="160"/>
    </location>
</feature>
<feature type="transmembrane region" description="Helical" evidence="1">
    <location>
        <begin position="108"/>
        <end position="129"/>
    </location>
</feature>
<gene>
    <name evidence="2" type="ORF">A5CPEGH6_17290</name>
</gene>
<dbReference type="Pfam" id="PF03956">
    <property type="entry name" value="Lys_export"/>
    <property type="match status" value="2"/>
</dbReference>
<dbReference type="GO" id="GO:0015661">
    <property type="term" value="F:L-lysine efflux transmembrane transporter activity"/>
    <property type="evidence" value="ECO:0007669"/>
    <property type="project" value="InterPro"/>
</dbReference>
<dbReference type="PANTHER" id="PTHR35804">
    <property type="entry name" value="LYSINE EXPORTER LYSO"/>
    <property type="match status" value="1"/>
</dbReference>
<dbReference type="KEGG" id="ada:A5CPEGH6_17290"/>
<organism evidence="2 3">
    <name type="scientific">Alistipes dispar</name>
    <dbReference type="NCBI Taxonomy" id="2585119"/>
    <lineage>
        <taxon>Bacteria</taxon>
        <taxon>Pseudomonadati</taxon>
        <taxon>Bacteroidota</taxon>
        <taxon>Bacteroidia</taxon>
        <taxon>Bacteroidales</taxon>
        <taxon>Rikenellaceae</taxon>
        <taxon>Alistipes</taxon>
    </lineage>
</organism>
<keyword evidence="1" id="KW-1133">Transmembrane helix</keyword>
<dbReference type="GeneID" id="98674416"/>
<evidence type="ECO:0008006" key="4">
    <source>
        <dbReference type="Google" id="ProtNLM"/>
    </source>
</evidence>
<dbReference type="RefSeq" id="WP_179954803.1">
    <property type="nucleotide sequence ID" value="NZ_AP019736.1"/>
</dbReference>
<feature type="transmembrane region" description="Helical" evidence="1">
    <location>
        <begin position="172"/>
        <end position="195"/>
    </location>
</feature>
<dbReference type="InterPro" id="IPR005642">
    <property type="entry name" value="LysO"/>
</dbReference>
<name>A0A4Y1X1C9_9BACT</name>